<keyword evidence="2" id="KW-1185">Reference proteome</keyword>
<dbReference type="OrthoDB" id="641149at2759"/>
<gene>
    <name evidence="1" type="ORF">KP509_02G091700</name>
</gene>
<organism evidence="1 2">
    <name type="scientific">Ceratopteris richardii</name>
    <name type="common">Triangle waterfern</name>
    <dbReference type="NCBI Taxonomy" id="49495"/>
    <lineage>
        <taxon>Eukaryota</taxon>
        <taxon>Viridiplantae</taxon>
        <taxon>Streptophyta</taxon>
        <taxon>Embryophyta</taxon>
        <taxon>Tracheophyta</taxon>
        <taxon>Polypodiopsida</taxon>
        <taxon>Polypodiidae</taxon>
        <taxon>Polypodiales</taxon>
        <taxon>Pteridineae</taxon>
        <taxon>Pteridaceae</taxon>
        <taxon>Parkerioideae</taxon>
        <taxon>Ceratopteris</taxon>
    </lineage>
</organism>
<evidence type="ECO:0008006" key="3">
    <source>
        <dbReference type="Google" id="ProtNLM"/>
    </source>
</evidence>
<accession>A0A8T2VCI9</accession>
<proteinExistence type="predicted"/>
<name>A0A8T2VCI9_CERRI</name>
<evidence type="ECO:0000313" key="1">
    <source>
        <dbReference type="EMBL" id="KAH7444788.1"/>
    </source>
</evidence>
<sequence length="200" mass="23290">MASTLMFYLLQAKMESGCIHGISLHGMQHIAVGFAYDTFLFAKAQEENIQNILDSVAPFSVASLIINMEKSSRINIFARHFHFPSWQGRKIECGIIFRHLGYPLGVNVSAKDQIQWVLCKIKSKLNSWHASQWPLHIRIRIVQSFLQSYVMYYTLLLDWKKCHLYVFDSLIKNFYARRHTTVLWSLHLRTLYVPLKARGA</sequence>
<dbReference type="Proteomes" id="UP000825935">
    <property type="component" value="Chromosome 2"/>
</dbReference>
<comment type="caution">
    <text evidence="1">The sequence shown here is derived from an EMBL/GenBank/DDBJ whole genome shotgun (WGS) entry which is preliminary data.</text>
</comment>
<protein>
    <recommendedName>
        <fullName evidence="3">Reverse transcriptase</fullName>
    </recommendedName>
</protein>
<reference evidence="1" key="1">
    <citation type="submission" date="2021-08" db="EMBL/GenBank/DDBJ databases">
        <title>WGS assembly of Ceratopteris richardii.</title>
        <authorList>
            <person name="Marchant D.B."/>
            <person name="Chen G."/>
            <person name="Jenkins J."/>
            <person name="Shu S."/>
            <person name="Leebens-Mack J."/>
            <person name="Grimwood J."/>
            <person name="Schmutz J."/>
            <person name="Soltis P."/>
            <person name="Soltis D."/>
            <person name="Chen Z.-H."/>
        </authorList>
    </citation>
    <scope>NUCLEOTIDE SEQUENCE</scope>
    <source>
        <strain evidence="1">Whitten #5841</strain>
        <tissue evidence="1">Leaf</tissue>
    </source>
</reference>
<dbReference type="EMBL" id="CM035407">
    <property type="protein sequence ID" value="KAH7444788.1"/>
    <property type="molecule type" value="Genomic_DNA"/>
</dbReference>
<dbReference type="AlphaFoldDB" id="A0A8T2VCI9"/>
<evidence type="ECO:0000313" key="2">
    <source>
        <dbReference type="Proteomes" id="UP000825935"/>
    </source>
</evidence>